<gene>
    <name evidence="2" type="ORF">RR42_s3255</name>
</gene>
<dbReference type="GO" id="GO:0047580">
    <property type="term" value="F:4-hydroxyproline epimerase activity"/>
    <property type="evidence" value="ECO:0007669"/>
    <property type="project" value="UniProtKB-EC"/>
</dbReference>
<evidence type="ECO:0000256" key="1">
    <source>
        <dbReference type="ARBA" id="ARBA00007529"/>
    </source>
</evidence>
<dbReference type="PANTHER" id="PTHR33442:SF1">
    <property type="entry name" value="TRANS-3-HYDROXY-L-PROLINE DEHYDRATASE"/>
    <property type="match status" value="1"/>
</dbReference>
<dbReference type="Proteomes" id="UP000031843">
    <property type="component" value="Chromosome secondary"/>
</dbReference>
<dbReference type="FunFam" id="3.10.310.10:FF:000003">
    <property type="entry name" value="Proline racemase"/>
    <property type="match status" value="1"/>
</dbReference>
<protein>
    <submittedName>
        <fullName evidence="2">4-hydroxyproline epimerase</fullName>
        <ecNumber evidence="2">5.1.1.8</ecNumber>
    </submittedName>
</protein>
<keyword evidence="3" id="KW-1185">Reference proteome</keyword>
<organism evidence="2 3">
    <name type="scientific">Cupriavidus basilensis</name>
    <dbReference type="NCBI Taxonomy" id="68895"/>
    <lineage>
        <taxon>Bacteria</taxon>
        <taxon>Pseudomonadati</taxon>
        <taxon>Pseudomonadota</taxon>
        <taxon>Betaproteobacteria</taxon>
        <taxon>Burkholderiales</taxon>
        <taxon>Burkholderiaceae</taxon>
        <taxon>Cupriavidus</taxon>
    </lineage>
</organism>
<dbReference type="AlphaFoldDB" id="A0A0C4YWF4"/>
<dbReference type="PIRSF" id="PIRSF029792">
    <property type="entry name" value="Pro_racemase"/>
    <property type="match status" value="1"/>
</dbReference>
<proteinExistence type="inferred from homology"/>
<dbReference type="STRING" id="68895.RR42_s3255"/>
<dbReference type="SUPFAM" id="SSF54506">
    <property type="entry name" value="Diaminopimelate epimerase-like"/>
    <property type="match status" value="1"/>
</dbReference>
<evidence type="ECO:0000313" key="3">
    <source>
        <dbReference type="Proteomes" id="UP000031843"/>
    </source>
</evidence>
<dbReference type="InterPro" id="IPR008794">
    <property type="entry name" value="Pro_racemase_fam"/>
</dbReference>
<evidence type="ECO:0000313" key="2">
    <source>
        <dbReference type="EMBL" id="AJG24831.1"/>
    </source>
</evidence>
<dbReference type="EC" id="5.1.1.8" evidence="2"/>
<dbReference type="SFLD" id="SFLDS00028">
    <property type="entry name" value="Proline_Racemase"/>
    <property type="match status" value="1"/>
</dbReference>
<sequence length="320" mass="33777">MIDSHTGGEPTRLVIDGFPDLGRASMAARLDRLAREYDHWRAATVLEPRGSDVMVGALLCPPVSADACAGVIFFNNSGYLGMCGHGTIGLVASLAHLGRIAPGRHRIDTPVGTVEATLHEDGSVGVRNVPAWRYRHAVAVDVPGHGRVTGDIAWGGNWFFLTESHGQRIERDNLDALTAFAWAVRQALERAGIAAPHGAPVDHIELFCTPDGADDADSRNFVLCPGKAYDRSPCGTGTSAKLACLAADGKLAPGTPWRQASVTGSRFVAHYAPANEPGRIIPTVHGHAHVYAEATLLIAHDDPFAWGIGARGIGARGIGT</sequence>
<accession>A0A0C4YWF4</accession>
<dbReference type="NCBIfam" id="NF010577">
    <property type="entry name" value="PRK13970.1"/>
    <property type="match status" value="1"/>
</dbReference>
<keyword evidence="2" id="KW-0413">Isomerase</keyword>
<reference evidence="2 3" key="1">
    <citation type="journal article" date="2015" name="Genome Announc.">
        <title>Complete Genome Sequence of Cupriavidus basilensis 4G11, Isolated from the Oak Ridge Field Research Center Site.</title>
        <authorList>
            <person name="Ray J."/>
            <person name="Waters R.J."/>
            <person name="Skerker J.M."/>
            <person name="Kuehl J.V."/>
            <person name="Price M.N."/>
            <person name="Huang J."/>
            <person name="Chakraborty R."/>
            <person name="Arkin A.P."/>
            <person name="Deutschbauer A."/>
        </authorList>
    </citation>
    <scope>NUCLEOTIDE SEQUENCE [LARGE SCALE GENOMIC DNA]</scope>
    <source>
        <strain evidence="2">4G11</strain>
    </source>
</reference>
<dbReference type="PANTHER" id="PTHR33442">
    <property type="entry name" value="TRANS-3-HYDROXY-L-PROLINE DEHYDRATASE"/>
    <property type="match status" value="1"/>
</dbReference>
<dbReference type="EMBL" id="CP010537">
    <property type="protein sequence ID" value="AJG24831.1"/>
    <property type="molecule type" value="Genomic_DNA"/>
</dbReference>
<name>A0A0C4YWF4_9BURK</name>
<dbReference type="Pfam" id="PF05544">
    <property type="entry name" value="Pro_racemase"/>
    <property type="match status" value="1"/>
</dbReference>
<comment type="similarity">
    <text evidence="1">Belongs to the proline racemase family.</text>
</comment>
<dbReference type="Gene3D" id="3.10.310.10">
    <property type="entry name" value="Diaminopimelate Epimerase, Chain A, domain 1"/>
    <property type="match status" value="2"/>
</dbReference>
<dbReference type="KEGG" id="cbw:RR42_s3255"/>